<dbReference type="InterPro" id="IPR033248">
    <property type="entry name" value="Transketolase_C"/>
</dbReference>
<dbReference type="PANTHER" id="PTHR43257">
    <property type="entry name" value="PYRUVATE DEHYDROGENASE E1 COMPONENT BETA SUBUNIT"/>
    <property type="match status" value="1"/>
</dbReference>
<dbReference type="Pfam" id="PF02780">
    <property type="entry name" value="Transketolase_C"/>
    <property type="match status" value="1"/>
</dbReference>
<evidence type="ECO:0000313" key="5">
    <source>
        <dbReference type="EMBL" id="GEJ57341.1"/>
    </source>
</evidence>
<dbReference type="NCBIfam" id="NF006667">
    <property type="entry name" value="PRK09212.1"/>
    <property type="match status" value="1"/>
</dbReference>
<dbReference type="CDD" id="cd07036">
    <property type="entry name" value="TPP_PYR_E1-PDHc-beta_like"/>
    <property type="match status" value="1"/>
</dbReference>
<dbReference type="AlphaFoldDB" id="A0A7I9VLR7"/>
<organism evidence="5 6">
    <name type="scientific">Anaeromyxobacter diazotrophicus</name>
    <dbReference type="NCBI Taxonomy" id="2590199"/>
    <lineage>
        <taxon>Bacteria</taxon>
        <taxon>Pseudomonadati</taxon>
        <taxon>Myxococcota</taxon>
        <taxon>Myxococcia</taxon>
        <taxon>Myxococcales</taxon>
        <taxon>Cystobacterineae</taxon>
        <taxon>Anaeromyxobacteraceae</taxon>
        <taxon>Anaeromyxobacter</taxon>
    </lineage>
</organism>
<dbReference type="InterPro" id="IPR009014">
    <property type="entry name" value="Transketo_C/PFOR_II"/>
</dbReference>
<accession>A0A7I9VLR7</accession>
<dbReference type="Gene3D" id="3.40.50.920">
    <property type="match status" value="1"/>
</dbReference>
<evidence type="ECO:0000256" key="1">
    <source>
        <dbReference type="ARBA" id="ARBA00001964"/>
    </source>
</evidence>
<protein>
    <submittedName>
        <fullName evidence="5">2-oxoisovalerate dehydrogenase subunit beta</fullName>
    </submittedName>
</protein>
<reference evidence="6" key="1">
    <citation type="journal article" date="2020" name="Appl. Environ. Microbiol.">
        <title>Diazotrophic Anaeromyxobacter Isolates from Soils.</title>
        <authorList>
            <person name="Masuda Y."/>
            <person name="Yamanaka H."/>
            <person name="Xu Z.X."/>
            <person name="Shiratori Y."/>
            <person name="Aono T."/>
            <person name="Amachi S."/>
            <person name="Senoo K."/>
            <person name="Itoh H."/>
        </authorList>
    </citation>
    <scope>NUCLEOTIDE SEQUENCE [LARGE SCALE GENOMIC DNA]</scope>
    <source>
        <strain evidence="6">R267</strain>
    </source>
</reference>
<gene>
    <name evidence="5" type="primary">bkdA2</name>
    <name evidence="5" type="ORF">AMYX_20820</name>
</gene>
<dbReference type="PANTHER" id="PTHR43257:SF2">
    <property type="entry name" value="PYRUVATE DEHYDROGENASE E1 COMPONENT SUBUNIT BETA"/>
    <property type="match status" value="1"/>
</dbReference>
<comment type="caution">
    <text evidence="5">The sequence shown here is derived from an EMBL/GenBank/DDBJ whole genome shotgun (WGS) entry which is preliminary data.</text>
</comment>
<comment type="cofactor">
    <cofactor evidence="1">
        <name>thiamine diphosphate</name>
        <dbReference type="ChEBI" id="CHEBI:58937"/>
    </cofactor>
</comment>
<dbReference type="FunFam" id="3.40.50.970:FF:000001">
    <property type="entry name" value="Pyruvate dehydrogenase E1 beta subunit"/>
    <property type="match status" value="1"/>
</dbReference>
<proteinExistence type="predicted"/>
<feature type="domain" description="Transketolase-like pyrimidine-binding" evidence="4">
    <location>
        <begin position="4"/>
        <end position="179"/>
    </location>
</feature>
<dbReference type="RefSeq" id="WP_176064799.1">
    <property type="nucleotide sequence ID" value="NZ_BJTG01000004.1"/>
</dbReference>
<evidence type="ECO:0000256" key="2">
    <source>
        <dbReference type="ARBA" id="ARBA00023002"/>
    </source>
</evidence>
<dbReference type="EMBL" id="BJTG01000004">
    <property type="protein sequence ID" value="GEJ57341.1"/>
    <property type="molecule type" value="Genomic_DNA"/>
</dbReference>
<keyword evidence="6" id="KW-1185">Reference proteome</keyword>
<dbReference type="InterPro" id="IPR029061">
    <property type="entry name" value="THDP-binding"/>
</dbReference>
<keyword evidence="3" id="KW-0786">Thiamine pyrophosphate</keyword>
<dbReference type="GO" id="GO:0016491">
    <property type="term" value="F:oxidoreductase activity"/>
    <property type="evidence" value="ECO:0007669"/>
    <property type="project" value="UniProtKB-KW"/>
</dbReference>
<keyword evidence="2" id="KW-0560">Oxidoreductase</keyword>
<dbReference type="Gene3D" id="3.40.50.970">
    <property type="match status" value="1"/>
</dbReference>
<evidence type="ECO:0000313" key="6">
    <source>
        <dbReference type="Proteomes" id="UP000503640"/>
    </source>
</evidence>
<dbReference type="InterPro" id="IPR005475">
    <property type="entry name" value="Transketolase-like_Pyr-bd"/>
</dbReference>
<sequence length="324" mass="35599">MPTYNIIQAVNDALKLEMRRDANVVVLGEDVGKFGGVFRATQGLYEEFGSDRVIDTPLAESGIIGTALGMALYGLRPVPEIQFADFIFPAMDQIVSEVAKYRYRSGGQFSCPLVIRSPYGGGIRGGHYHSQSPEAYFLHTPGLKVVVPATPEDAKGLLVSAIRDPDPVLFFEPKRIYRAAKGEVPEGEYAIPLGQARVTRAGHQVTVLAWGAMWHEADQAAREAEQEGIDCEVVDLRSLAPLDLDTILGSVRKTGRAVIVHEAPRTCGFGAELSATIQERCFLSLEAPIARVTGFDTPFPYTLEHEYLPRAPRILRAIRETVRF</sequence>
<evidence type="ECO:0000256" key="3">
    <source>
        <dbReference type="ARBA" id="ARBA00023052"/>
    </source>
</evidence>
<dbReference type="SMART" id="SM00861">
    <property type="entry name" value="Transket_pyr"/>
    <property type="match status" value="1"/>
</dbReference>
<dbReference type="Pfam" id="PF02779">
    <property type="entry name" value="Transket_pyr"/>
    <property type="match status" value="1"/>
</dbReference>
<dbReference type="Proteomes" id="UP000503640">
    <property type="component" value="Unassembled WGS sequence"/>
</dbReference>
<dbReference type="SUPFAM" id="SSF52518">
    <property type="entry name" value="Thiamin diphosphate-binding fold (THDP-binding)"/>
    <property type="match status" value="1"/>
</dbReference>
<dbReference type="SUPFAM" id="SSF52922">
    <property type="entry name" value="TK C-terminal domain-like"/>
    <property type="match status" value="1"/>
</dbReference>
<name>A0A7I9VLR7_9BACT</name>
<dbReference type="FunFam" id="3.40.50.920:FF:000001">
    <property type="entry name" value="Pyruvate dehydrogenase E1 beta subunit"/>
    <property type="match status" value="1"/>
</dbReference>
<evidence type="ECO:0000259" key="4">
    <source>
        <dbReference type="SMART" id="SM00861"/>
    </source>
</evidence>